<comment type="similarity">
    <text evidence="1">Belongs to the RNA polymerase alpha chain family.</text>
</comment>
<protein>
    <recommendedName>
        <fullName evidence="3">DNA-directed RNA polymerase subunit alpha</fullName>
        <ecNumber evidence="2">2.7.7.6</ecNumber>
    </recommendedName>
    <alternativeName>
        <fullName evidence="9">RNA polymerase subunit alpha</fullName>
    </alternativeName>
    <alternativeName>
        <fullName evidence="8">Transcriptase subunit alpha</fullName>
    </alternativeName>
</protein>
<dbReference type="Pfam" id="PF01193">
    <property type="entry name" value="RNA_pol_L"/>
    <property type="match status" value="1"/>
</dbReference>
<evidence type="ECO:0000256" key="3">
    <source>
        <dbReference type="ARBA" id="ARBA00015972"/>
    </source>
</evidence>
<dbReference type="GO" id="GO:0003899">
    <property type="term" value="F:DNA-directed RNA polymerase activity"/>
    <property type="evidence" value="ECO:0007669"/>
    <property type="project" value="UniProtKB-EC"/>
</dbReference>
<reference evidence="12 13" key="1">
    <citation type="journal article" date="2015" name="Nature">
        <title>rRNA introns, odd ribosomes, and small enigmatic genomes across a large radiation of phyla.</title>
        <authorList>
            <person name="Brown C.T."/>
            <person name="Hug L.A."/>
            <person name="Thomas B.C."/>
            <person name="Sharon I."/>
            <person name="Castelle C.J."/>
            <person name="Singh A."/>
            <person name="Wilkins M.J."/>
            <person name="Williams K.H."/>
            <person name="Banfield J.F."/>
        </authorList>
    </citation>
    <scope>NUCLEOTIDE SEQUENCE [LARGE SCALE GENOMIC DNA]</scope>
</reference>
<keyword evidence="6" id="KW-0548">Nucleotidyltransferase</keyword>
<organism evidence="12 13">
    <name type="scientific">Berkelbacteria bacterium GW2011_GWA1_36_9</name>
    <dbReference type="NCBI Taxonomy" id="1618331"/>
    <lineage>
        <taxon>Bacteria</taxon>
        <taxon>Candidatus Berkelbacteria</taxon>
    </lineage>
</organism>
<dbReference type="InterPro" id="IPR011262">
    <property type="entry name" value="DNA-dir_RNA_pol_insert"/>
</dbReference>
<evidence type="ECO:0000256" key="7">
    <source>
        <dbReference type="ARBA" id="ARBA00023163"/>
    </source>
</evidence>
<dbReference type="InterPro" id="IPR011773">
    <property type="entry name" value="DNA-dir_RpoA"/>
</dbReference>
<dbReference type="Gene3D" id="2.170.120.12">
    <property type="entry name" value="DNA-directed RNA polymerase, insert domain"/>
    <property type="match status" value="1"/>
</dbReference>
<dbReference type="NCBIfam" id="NF003519">
    <property type="entry name" value="PRK05182.2-5"/>
    <property type="match status" value="1"/>
</dbReference>
<feature type="domain" description="DNA-directed RNA polymerase RpoA/D/Rpb3-type" evidence="11">
    <location>
        <begin position="22"/>
        <end position="229"/>
    </location>
</feature>
<accession>A0A0G0FGM3</accession>
<dbReference type="SUPFAM" id="SSF56553">
    <property type="entry name" value="Insert subdomain of RNA polymerase alpha subunit"/>
    <property type="match status" value="1"/>
</dbReference>
<comment type="catalytic activity">
    <reaction evidence="10">
        <text>RNA(n) + a ribonucleoside 5'-triphosphate = RNA(n+1) + diphosphate</text>
        <dbReference type="Rhea" id="RHEA:21248"/>
        <dbReference type="Rhea" id="RHEA-COMP:14527"/>
        <dbReference type="Rhea" id="RHEA-COMP:17342"/>
        <dbReference type="ChEBI" id="CHEBI:33019"/>
        <dbReference type="ChEBI" id="CHEBI:61557"/>
        <dbReference type="ChEBI" id="CHEBI:140395"/>
        <dbReference type="EC" id="2.7.7.6"/>
    </reaction>
</comment>
<dbReference type="SMART" id="SM00662">
    <property type="entry name" value="RPOLD"/>
    <property type="match status" value="1"/>
</dbReference>
<evidence type="ECO:0000256" key="5">
    <source>
        <dbReference type="ARBA" id="ARBA00022679"/>
    </source>
</evidence>
<dbReference type="EC" id="2.7.7.6" evidence="2"/>
<name>A0A0G0FGM3_9BACT</name>
<dbReference type="Gene3D" id="3.30.1360.10">
    <property type="entry name" value="RNA polymerase, RBP11-like subunit"/>
    <property type="match status" value="1"/>
</dbReference>
<evidence type="ECO:0000256" key="6">
    <source>
        <dbReference type="ARBA" id="ARBA00022695"/>
    </source>
</evidence>
<evidence type="ECO:0000313" key="12">
    <source>
        <dbReference type="EMBL" id="KKQ18233.1"/>
    </source>
</evidence>
<dbReference type="GO" id="GO:0046983">
    <property type="term" value="F:protein dimerization activity"/>
    <property type="evidence" value="ECO:0007669"/>
    <property type="project" value="InterPro"/>
</dbReference>
<evidence type="ECO:0000256" key="4">
    <source>
        <dbReference type="ARBA" id="ARBA00022478"/>
    </source>
</evidence>
<sequence length="261" mass="28735">MAYTLPETELVKIKTIEQVDNKGIFEVEPLSPGYGVTIGNSLRRILLSSLEGSAITSVKIDGATHQFATLLKVKEDIVEIILNLKTLRFKMNSDEPVVLKLQVKGPKDVTAQDFAENADCKVVNTSAFIANVGKGGTLKMEITVMRGRGYVPIEKRKDEKLPIGTISIDSIFTPVKKVHYEVENTRVGGMTNFDKLMMEITTDGSIEPSVALGTATKILVEHFSLIEKACEADVEVVKTEKAPKKEKVKISKKTVKKVTKK</sequence>
<evidence type="ECO:0000259" key="11">
    <source>
        <dbReference type="SMART" id="SM00662"/>
    </source>
</evidence>
<evidence type="ECO:0000256" key="9">
    <source>
        <dbReference type="ARBA" id="ARBA00033070"/>
    </source>
</evidence>
<comment type="caution">
    <text evidence="12">The sequence shown here is derived from an EMBL/GenBank/DDBJ whole genome shotgun (WGS) entry which is preliminary data.</text>
</comment>
<dbReference type="AlphaFoldDB" id="A0A0G0FGM3"/>
<keyword evidence="7" id="KW-0804">Transcription</keyword>
<dbReference type="GO" id="GO:0006351">
    <property type="term" value="P:DNA-templated transcription"/>
    <property type="evidence" value="ECO:0007669"/>
    <property type="project" value="InterPro"/>
</dbReference>
<dbReference type="GO" id="GO:0005737">
    <property type="term" value="C:cytoplasm"/>
    <property type="evidence" value="ECO:0007669"/>
    <property type="project" value="UniProtKB-ARBA"/>
</dbReference>
<dbReference type="NCBIfam" id="TIGR02027">
    <property type="entry name" value="rpoA"/>
    <property type="match status" value="1"/>
</dbReference>
<gene>
    <name evidence="12" type="ORF">US31_C0007G0039</name>
</gene>
<keyword evidence="5" id="KW-0808">Transferase</keyword>
<proteinExistence type="inferred from homology"/>
<dbReference type="InterPro" id="IPR036643">
    <property type="entry name" value="RNApol_insert_sf"/>
</dbReference>
<keyword evidence="4 12" id="KW-0240">DNA-directed RNA polymerase</keyword>
<dbReference type="InterPro" id="IPR011263">
    <property type="entry name" value="DNA-dir_RNA_pol_RpoA/D/Rpb3"/>
</dbReference>
<dbReference type="FunFam" id="2.170.120.12:FF:000001">
    <property type="entry name" value="DNA-directed RNA polymerase subunit alpha"/>
    <property type="match status" value="1"/>
</dbReference>
<dbReference type="GO" id="GO:0003677">
    <property type="term" value="F:DNA binding"/>
    <property type="evidence" value="ECO:0007669"/>
    <property type="project" value="InterPro"/>
</dbReference>
<dbReference type="Proteomes" id="UP000034508">
    <property type="component" value="Unassembled WGS sequence"/>
</dbReference>
<dbReference type="SUPFAM" id="SSF55257">
    <property type="entry name" value="RBP11-like subunits of RNA polymerase"/>
    <property type="match status" value="1"/>
</dbReference>
<evidence type="ECO:0000313" key="13">
    <source>
        <dbReference type="Proteomes" id="UP000034508"/>
    </source>
</evidence>
<dbReference type="CDD" id="cd06928">
    <property type="entry name" value="RNAP_alpha_NTD"/>
    <property type="match status" value="1"/>
</dbReference>
<dbReference type="Pfam" id="PF01000">
    <property type="entry name" value="RNA_pol_A_bac"/>
    <property type="match status" value="1"/>
</dbReference>
<dbReference type="PATRIC" id="fig|1618331.3.peg.517"/>
<dbReference type="EMBL" id="LBSM01000007">
    <property type="protein sequence ID" value="KKQ18233.1"/>
    <property type="molecule type" value="Genomic_DNA"/>
</dbReference>
<dbReference type="GO" id="GO:0000428">
    <property type="term" value="C:DNA-directed RNA polymerase complex"/>
    <property type="evidence" value="ECO:0007669"/>
    <property type="project" value="UniProtKB-KW"/>
</dbReference>
<evidence type="ECO:0000256" key="8">
    <source>
        <dbReference type="ARBA" id="ARBA00032524"/>
    </source>
</evidence>
<evidence type="ECO:0000256" key="1">
    <source>
        <dbReference type="ARBA" id="ARBA00007123"/>
    </source>
</evidence>
<evidence type="ECO:0000256" key="2">
    <source>
        <dbReference type="ARBA" id="ARBA00012418"/>
    </source>
</evidence>
<evidence type="ECO:0000256" key="10">
    <source>
        <dbReference type="ARBA" id="ARBA00048552"/>
    </source>
</evidence>
<dbReference type="InterPro" id="IPR036603">
    <property type="entry name" value="RBP11-like"/>
</dbReference>